<dbReference type="EMBL" id="JAUMIT010000019">
    <property type="protein sequence ID" value="MDO3696019.1"/>
    <property type="molecule type" value="Genomic_DNA"/>
</dbReference>
<keyword evidence="5" id="KW-1185">Reference proteome</keyword>
<dbReference type="Gene3D" id="2.180.10.10">
    <property type="entry name" value="RHS repeat-associated core"/>
    <property type="match status" value="1"/>
</dbReference>
<sequence length="809" mass="90573">MKKFNKFILKVVAVFTLLFTTTSLQAQSLYGHIYGPTTADLYTTETYGFTDYYSSSYFDWYIYGGAVQGNSYNSAEVDVLWNEIGSNLVTVDYDDAYGNILFDELEVNVTGSAPDTPPVPTIQQSSCGSIVLERATPPSGVTYYWQNNLGGKSTANSASTMTMTNSGTLFLRARDSNGTWSIEPSSITYTVNQLITWYRDQDGDGLGDPNDSSDPSCTQPEGYVSNDDDLCPTQYGSSSGGCAEDTDLSNQNYVYTITPQVPTYEFNFSSLKNDQKIETVNYYDGLGRPMQNIAIHAGGKGEDIITHIAYDEFGRQNKDYLPYTTTNNLGGFISTAESDVLTYYDQSKYDVDFPSMGISTINPFSEKELEASPLNRVLKQAAPGKDWKLGNGHEIEIEYDANEANEVKLFEVSISESTINSVKVYSPTLTQDGFYAAGELYKTITYDENHNSGTEHSTEEFKDKQGRVILKRTYAEISGTSTAHDTYYVYDDYGNLSFVLPPKMDVATNSLTTIINNLDTLGYQYEYDHRNRLVEKRIPGKEVEYIVYDKLDRPVLTQDANLRNENKWLFTKYDVFGRVAFTGFHNSNSSTTRTVMQSNADNNTNYTQYVTKNTTSSNLGGTYIYYSNGPIPHGVHGIYTINYYDTYIDLPSSLSSVVTNIFEKTSTTKTKGLPTVNKVKVLGTNNWITTVTYYDDKTNPIYVYSNNSYLGTTDIVESEFDFVGKVIRTKTTHKKTGKPDIKTLDFFEYDHMGRLTKQTQAIDGATTPEVIVENTYDELGQLTSKGVGGKNGQARLQNVDYTYNIRGWL</sequence>
<proteinExistence type="predicted"/>
<accession>A0ABT8VVL2</accession>
<dbReference type="Proteomes" id="UP001168642">
    <property type="component" value="Unassembled WGS sequence"/>
</dbReference>
<feature type="signal peptide" evidence="2">
    <location>
        <begin position="1"/>
        <end position="26"/>
    </location>
</feature>
<evidence type="ECO:0000256" key="1">
    <source>
        <dbReference type="SAM" id="MobiDB-lite"/>
    </source>
</evidence>
<name>A0ABT8VVL2_9FLAO</name>
<protein>
    <submittedName>
        <fullName evidence="4">DUF6443 domain-containing protein</fullName>
    </submittedName>
</protein>
<feature type="non-terminal residue" evidence="4">
    <location>
        <position position="809"/>
    </location>
</feature>
<reference evidence="4" key="1">
    <citation type="submission" date="2023-07" db="EMBL/GenBank/DDBJ databases">
        <title>Wenyingzhuangia sp. chi5 genome sequencing and assembly.</title>
        <authorList>
            <person name="Park S."/>
        </authorList>
    </citation>
    <scope>NUCLEOTIDE SEQUENCE</scope>
    <source>
        <strain evidence="4">Chi5</strain>
    </source>
</reference>
<gene>
    <name evidence="4" type="ORF">QVZ41_14295</name>
</gene>
<keyword evidence="2" id="KW-0732">Signal</keyword>
<dbReference type="Pfam" id="PF20041">
    <property type="entry name" value="DUF6443"/>
    <property type="match status" value="1"/>
</dbReference>
<evidence type="ECO:0000256" key="2">
    <source>
        <dbReference type="SAM" id="SignalP"/>
    </source>
</evidence>
<feature type="compositionally biased region" description="Polar residues" evidence="1">
    <location>
        <begin position="210"/>
        <end position="219"/>
    </location>
</feature>
<comment type="caution">
    <text evidence="4">The sequence shown here is derived from an EMBL/GenBank/DDBJ whole genome shotgun (WGS) entry which is preliminary data.</text>
</comment>
<feature type="region of interest" description="Disordered" evidence="1">
    <location>
        <begin position="200"/>
        <end position="229"/>
    </location>
</feature>
<evidence type="ECO:0000313" key="5">
    <source>
        <dbReference type="Proteomes" id="UP001168642"/>
    </source>
</evidence>
<dbReference type="RefSeq" id="WP_302885327.1">
    <property type="nucleotide sequence ID" value="NZ_JAUMIT010000019.1"/>
</dbReference>
<evidence type="ECO:0000313" key="4">
    <source>
        <dbReference type="EMBL" id="MDO3696019.1"/>
    </source>
</evidence>
<dbReference type="InterPro" id="IPR045619">
    <property type="entry name" value="DUF6443"/>
</dbReference>
<evidence type="ECO:0000259" key="3">
    <source>
        <dbReference type="Pfam" id="PF20041"/>
    </source>
</evidence>
<organism evidence="4 5">
    <name type="scientific">Wenyingzhuangia gilva</name>
    <dbReference type="NCBI Taxonomy" id="3057677"/>
    <lineage>
        <taxon>Bacteria</taxon>
        <taxon>Pseudomonadati</taxon>
        <taxon>Bacteroidota</taxon>
        <taxon>Flavobacteriia</taxon>
        <taxon>Flavobacteriales</taxon>
        <taxon>Flavobacteriaceae</taxon>
        <taxon>Wenyingzhuangia</taxon>
    </lineage>
</organism>
<feature type="chain" id="PRO_5046234407" evidence="2">
    <location>
        <begin position="27"/>
        <end position="809"/>
    </location>
</feature>
<feature type="domain" description="DUF6443" evidence="3">
    <location>
        <begin position="256"/>
        <end position="400"/>
    </location>
</feature>